<keyword evidence="8" id="KW-0966">Cell projection</keyword>
<dbReference type="RefSeq" id="WP_253061500.1">
    <property type="nucleotide sequence ID" value="NZ_JAMXWM010000009.1"/>
</dbReference>
<evidence type="ECO:0000256" key="2">
    <source>
        <dbReference type="ARBA" id="ARBA00022475"/>
    </source>
</evidence>
<feature type="signal peptide" evidence="7">
    <location>
        <begin position="1"/>
        <end position="29"/>
    </location>
</feature>
<reference evidence="9" key="1">
    <citation type="journal article" date="2019" name="Int. J. Syst. Evol. Microbiol.">
        <title>The Global Catalogue of Microorganisms (GCM) 10K type strain sequencing project: providing services to taxonomists for standard genome sequencing and annotation.</title>
        <authorList>
            <consortium name="The Broad Institute Genomics Platform"/>
            <consortium name="The Broad Institute Genome Sequencing Center for Infectious Disease"/>
            <person name="Wu L."/>
            <person name="Ma J."/>
        </authorList>
    </citation>
    <scope>NUCLEOTIDE SEQUENCE [LARGE SCALE GENOMIC DNA]</scope>
    <source>
        <strain evidence="9">TISTR 2466</strain>
    </source>
</reference>
<evidence type="ECO:0000256" key="7">
    <source>
        <dbReference type="SAM" id="SignalP"/>
    </source>
</evidence>
<dbReference type="Pfam" id="PF04347">
    <property type="entry name" value="FliO"/>
    <property type="match status" value="1"/>
</dbReference>
<sequence>MKKSHWFKVIIALFILIFFCVGHSSVSYADSENGTVKDWIENGQKAQKTSPNSSDTQKTKSVTGTSTNLFVTFIKLFFALLIVLALIYLLYHFVAKRSGRFAQVAALKNMGGVSLGTNRSLQLVRVGDEILVVGVGETVQLLKEIKDPEVIEALTQKSDAPDPFEENVMKALKWTTDHALRRSTARKREQEKPPMTGNQLFHQQLILANKERSKKLSALIREVVKK</sequence>
<evidence type="ECO:0000256" key="4">
    <source>
        <dbReference type="ARBA" id="ARBA00022989"/>
    </source>
</evidence>
<dbReference type="Proteomes" id="UP001597399">
    <property type="component" value="Unassembled WGS sequence"/>
</dbReference>
<evidence type="ECO:0000256" key="6">
    <source>
        <dbReference type="SAM" id="Phobius"/>
    </source>
</evidence>
<feature type="transmembrane region" description="Helical" evidence="6">
    <location>
        <begin position="69"/>
        <end position="91"/>
    </location>
</feature>
<keyword evidence="4 6" id="KW-1133">Transmembrane helix</keyword>
<dbReference type="InterPro" id="IPR022781">
    <property type="entry name" value="Flagellar_biosynth_FliO"/>
</dbReference>
<keyword evidence="8" id="KW-0969">Cilium</keyword>
<name>A0ABW5S917_9BACL</name>
<keyword evidence="5 6" id="KW-0472">Membrane</keyword>
<keyword evidence="3 6" id="KW-0812">Transmembrane</keyword>
<evidence type="ECO:0000256" key="3">
    <source>
        <dbReference type="ARBA" id="ARBA00022692"/>
    </source>
</evidence>
<dbReference type="EMBL" id="JBHUMQ010000056">
    <property type="protein sequence ID" value="MFD2695910.1"/>
    <property type="molecule type" value="Genomic_DNA"/>
</dbReference>
<comment type="subcellular location">
    <subcellularLocation>
        <location evidence="1">Cell membrane</location>
    </subcellularLocation>
</comment>
<comment type="caution">
    <text evidence="8">The sequence shown here is derived from an EMBL/GenBank/DDBJ whole genome shotgun (WGS) entry which is preliminary data.</text>
</comment>
<protein>
    <submittedName>
        <fullName evidence="8">Flagellar biosynthetic protein FliO</fullName>
    </submittedName>
</protein>
<keyword evidence="2" id="KW-1003">Cell membrane</keyword>
<keyword evidence="9" id="KW-1185">Reference proteome</keyword>
<evidence type="ECO:0000313" key="8">
    <source>
        <dbReference type="EMBL" id="MFD2695910.1"/>
    </source>
</evidence>
<keyword evidence="7" id="KW-0732">Signal</keyword>
<proteinExistence type="predicted"/>
<organism evidence="8 9">
    <name type="scientific">Sporolactobacillus shoreicorticis</name>
    <dbReference type="NCBI Taxonomy" id="1923877"/>
    <lineage>
        <taxon>Bacteria</taxon>
        <taxon>Bacillati</taxon>
        <taxon>Bacillota</taxon>
        <taxon>Bacilli</taxon>
        <taxon>Bacillales</taxon>
        <taxon>Sporolactobacillaceae</taxon>
        <taxon>Sporolactobacillus</taxon>
    </lineage>
</organism>
<keyword evidence="8" id="KW-0282">Flagellum</keyword>
<accession>A0ABW5S917</accession>
<gene>
    <name evidence="8" type="ORF">ACFSUE_20090</name>
</gene>
<evidence type="ECO:0000256" key="1">
    <source>
        <dbReference type="ARBA" id="ARBA00004236"/>
    </source>
</evidence>
<evidence type="ECO:0000256" key="5">
    <source>
        <dbReference type="ARBA" id="ARBA00023136"/>
    </source>
</evidence>
<feature type="chain" id="PRO_5045458802" evidence="7">
    <location>
        <begin position="30"/>
        <end position="226"/>
    </location>
</feature>
<evidence type="ECO:0000313" key="9">
    <source>
        <dbReference type="Proteomes" id="UP001597399"/>
    </source>
</evidence>